<protein>
    <submittedName>
        <fullName evidence="2">Uncharacterized protein</fullName>
    </submittedName>
</protein>
<proteinExistence type="predicted"/>
<name>A0A0A8ZVJ1_ARUDO</name>
<reference evidence="2" key="1">
    <citation type="submission" date="2014-09" db="EMBL/GenBank/DDBJ databases">
        <authorList>
            <person name="Magalhaes I.L.F."/>
            <person name="Oliveira U."/>
            <person name="Santos F.R."/>
            <person name="Vidigal T.H.D.A."/>
            <person name="Brescovit A.D."/>
            <person name="Santos A.J."/>
        </authorList>
    </citation>
    <scope>NUCLEOTIDE SEQUENCE</scope>
    <source>
        <tissue evidence="2">Shoot tissue taken approximately 20 cm above the soil surface</tissue>
    </source>
</reference>
<organism evidence="2">
    <name type="scientific">Arundo donax</name>
    <name type="common">Giant reed</name>
    <name type="synonym">Donax arundinaceus</name>
    <dbReference type="NCBI Taxonomy" id="35708"/>
    <lineage>
        <taxon>Eukaryota</taxon>
        <taxon>Viridiplantae</taxon>
        <taxon>Streptophyta</taxon>
        <taxon>Embryophyta</taxon>
        <taxon>Tracheophyta</taxon>
        <taxon>Spermatophyta</taxon>
        <taxon>Magnoliopsida</taxon>
        <taxon>Liliopsida</taxon>
        <taxon>Poales</taxon>
        <taxon>Poaceae</taxon>
        <taxon>PACMAD clade</taxon>
        <taxon>Arundinoideae</taxon>
        <taxon>Arundineae</taxon>
        <taxon>Arundo</taxon>
    </lineage>
</organism>
<feature type="region of interest" description="Disordered" evidence="1">
    <location>
        <begin position="1"/>
        <end position="35"/>
    </location>
</feature>
<accession>A0A0A8ZVJ1</accession>
<dbReference type="AlphaFoldDB" id="A0A0A8ZVJ1"/>
<dbReference type="EMBL" id="GBRH01254486">
    <property type="protein sequence ID" value="JAD43409.1"/>
    <property type="molecule type" value="Transcribed_RNA"/>
</dbReference>
<reference evidence="2" key="2">
    <citation type="journal article" date="2015" name="Data Brief">
        <title>Shoot transcriptome of the giant reed, Arundo donax.</title>
        <authorList>
            <person name="Barrero R.A."/>
            <person name="Guerrero F.D."/>
            <person name="Moolhuijzen P."/>
            <person name="Goolsby J.A."/>
            <person name="Tidwell J."/>
            <person name="Bellgard S.E."/>
            <person name="Bellgard M.I."/>
        </authorList>
    </citation>
    <scope>NUCLEOTIDE SEQUENCE</scope>
    <source>
        <tissue evidence="2">Shoot tissue taken approximately 20 cm above the soil surface</tissue>
    </source>
</reference>
<evidence type="ECO:0000313" key="2">
    <source>
        <dbReference type="EMBL" id="JAD43409.1"/>
    </source>
</evidence>
<feature type="compositionally biased region" description="Polar residues" evidence="1">
    <location>
        <begin position="14"/>
        <end position="23"/>
    </location>
</feature>
<evidence type="ECO:0000256" key="1">
    <source>
        <dbReference type="SAM" id="MobiDB-lite"/>
    </source>
</evidence>
<sequence>MQSCHQPGPHEIGSTAQVSSTMPPYTLTELKTLRK</sequence>